<keyword evidence="17" id="KW-1185">Reference proteome</keyword>
<comment type="cofactor">
    <cofactor evidence="1">
        <name>FAD</name>
        <dbReference type="ChEBI" id="CHEBI:57692"/>
    </cofactor>
</comment>
<evidence type="ECO:0000259" key="15">
    <source>
        <dbReference type="PROSITE" id="PS51384"/>
    </source>
</evidence>
<dbReference type="InterPro" id="IPR001709">
    <property type="entry name" value="Flavoprot_Pyr_Nucl_cyt_Rdtase"/>
</dbReference>
<dbReference type="EMBL" id="JAANBB010000161">
    <property type="protein sequence ID" value="KAF7548003.1"/>
    <property type="molecule type" value="Genomic_DNA"/>
</dbReference>
<feature type="transmembrane region" description="Helical" evidence="13">
    <location>
        <begin position="102"/>
        <end position="122"/>
    </location>
</feature>
<dbReference type="InterPro" id="IPR036259">
    <property type="entry name" value="MFS_trans_sf"/>
</dbReference>
<dbReference type="InterPro" id="IPR017938">
    <property type="entry name" value="Riboflavin_synthase-like_b-brl"/>
</dbReference>
<dbReference type="InterPro" id="IPR001433">
    <property type="entry name" value="OxRdtase_FAD/NAD-bd"/>
</dbReference>
<evidence type="ECO:0000313" key="16">
    <source>
        <dbReference type="EMBL" id="KAF7548003.1"/>
    </source>
</evidence>
<dbReference type="Pfam" id="PF00083">
    <property type="entry name" value="Sugar_tr"/>
    <property type="match status" value="1"/>
</dbReference>
<comment type="caution">
    <text evidence="16">The sequence shown here is derived from an EMBL/GenBank/DDBJ whole genome shotgun (WGS) entry which is preliminary data.</text>
</comment>
<keyword evidence="5" id="KW-0813">Transport</keyword>
<evidence type="ECO:0000256" key="3">
    <source>
        <dbReference type="ARBA" id="ARBA00006105"/>
    </source>
</evidence>
<dbReference type="PANTHER" id="PTHR48022">
    <property type="entry name" value="PLASTIDIC GLUCOSE TRANSPORTER 4"/>
    <property type="match status" value="1"/>
</dbReference>
<evidence type="ECO:0000256" key="10">
    <source>
        <dbReference type="ARBA" id="ARBA00023002"/>
    </source>
</evidence>
<keyword evidence="8" id="KW-0274">FAD</keyword>
<dbReference type="SUPFAM" id="SSF103473">
    <property type="entry name" value="MFS general substrate transporter"/>
    <property type="match status" value="1"/>
</dbReference>
<dbReference type="GO" id="GO:0005351">
    <property type="term" value="F:carbohydrate:proton symporter activity"/>
    <property type="evidence" value="ECO:0007669"/>
    <property type="project" value="TreeGrafter"/>
</dbReference>
<evidence type="ECO:0000256" key="4">
    <source>
        <dbReference type="ARBA" id="ARBA00010992"/>
    </source>
</evidence>
<feature type="transmembrane region" description="Helical" evidence="13">
    <location>
        <begin position="332"/>
        <end position="351"/>
    </location>
</feature>
<evidence type="ECO:0000256" key="11">
    <source>
        <dbReference type="ARBA" id="ARBA00023027"/>
    </source>
</evidence>
<dbReference type="PRINTS" id="PR00371">
    <property type="entry name" value="FPNCR"/>
</dbReference>
<dbReference type="Gene3D" id="1.20.1250.20">
    <property type="entry name" value="MFS general substrate transporter like domains"/>
    <property type="match status" value="1"/>
</dbReference>
<accession>A0A9P5LFE7</accession>
<dbReference type="InterPro" id="IPR005828">
    <property type="entry name" value="MFS_sugar_transport-like"/>
</dbReference>
<dbReference type="Pfam" id="PF00970">
    <property type="entry name" value="FAD_binding_6"/>
    <property type="match status" value="1"/>
</dbReference>
<feature type="transmembrane region" description="Helical" evidence="13">
    <location>
        <begin position="301"/>
        <end position="320"/>
    </location>
</feature>
<evidence type="ECO:0000256" key="13">
    <source>
        <dbReference type="SAM" id="Phobius"/>
    </source>
</evidence>
<dbReference type="CDD" id="cd06183">
    <property type="entry name" value="cyt_b5_reduct_like"/>
    <property type="match status" value="1"/>
</dbReference>
<dbReference type="GO" id="GO:0016491">
    <property type="term" value="F:oxidoreductase activity"/>
    <property type="evidence" value="ECO:0007669"/>
    <property type="project" value="UniProtKB-KW"/>
</dbReference>
<comment type="similarity">
    <text evidence="4">Belongs to the major facilitator superfamily. Sugar transporter (TC 2.A.1.1) family.</text>
</comment>
<dbReference type="GO" id="GO:0016020">
    <property type="term" value="C:membrane"/>
    <property type="evidence" value="ECO:0007669"/>
    <property type="project" value="UniProtKB-SubCell"/>
</dbReference>
<feature type="transmembrane region" description="Helical" evidence="13">
    <location>
        <begin position="483"/>
        <end position="502"/>
    </location>
</feature>
<dbReference type="FunFam" id="3.40.50.80:FF:000009">
    <property type="entry name" value="NADH-cytochrome b5 reductase"/>
    <property type="match status" value="1"/>
</dbReference>
<dbReference type="PROSITE" id="PS51384">
    <property type="entry name" value="FAD_FR"/>
    <property type="match status" value="1"/>
</dbReference>
<evidence type="ECO:0000256" key="1">
    <source>
        <dbReference type="ARBA" id="ARBA00001974"/>
    </source>
</evidence>
<dbReference type="FunFam" id="1.20.1250.20:FF:000134">
    <property type="entry name" value="MFS sugar transporter protein"/>
    <property type="match status" value="1"/>
</dbReference>
<feature type="transmembrane region" description="Helical" evidence="13">
    <location>
        <begin position="142"/>
        <end position="159"/>
    </location>
</feature>
<dbReference type="PRINTS" id="PR00406">
    <property type="entry name" value="CYTB5RDTASE"/>
</dbReference>
<feature type="domain" description="FAD-binding FR-type" evidence="15">
    <location>
        <begin position="520"/>
        <end position="625"/>
    </location>
</feature>
<organism evidence="16 17">
    <name type="scientific">Cylindrodendrum hubeiense</name>
    <dbReference type="NCBI Taxonomy" id="595255"/>
    <lineage>
        <taxon>Eukaryota</taxon>
        <taxon>Fungi</taxon>
        <taxon>Dikarya</taxon>
        <taxon>Ascomycota</taxon>
        <taxon>Pezizomycotina</taxon>
        <taxon>Sordariomycetes</taxon>
        <taxon>Hypocreomycetidae</taxon>
        <taxon>Hypocreales</taxon>
        <taxon>Nectriaceae</taxon>
        <taxon>Cylindrodendrum</taxon>
    </lineage>
</organism>
<protein>
    <submittedName>
        <fullName evidence="16">Uncharacterized protein</fullName>
    </submittedName>
</protein>
<feature type="transmembrane region" description="Helical" evidence="13">
    <location>
        <begin position="270"/>
        <end position="289"/>
    </location>
</feature>
<gene>
    <name evidence="16" type="ORF">G7Z17_g7340</name>
</gene>
<evidence type="ECO:0000256" key="6">
    <source>
        <dbReference type="ARBA" id="ARBA00022630"/>
    </source>
</evidence>
<dbReference type="Gene3D" id="2.40.30.10">
    <property type="entry name" value="Translation factors"/>
    <property type="match status" value="1"/>
</dbReference>
<dbReference type="Proteomes" id="UP000722485">
    <property type="component" value="Unassembled WGS sequence"/>
</dbReference>
<dbReference type="SUPFAM" id="SSF63380">
    <property type="entry name" value="Riboflavin synthase domain-like"/>
    <property type="match status" value="1"/>
</dbReference>
<dbReference type="Gene3D" id="3.40.50.80">
    <property type="entry name" value="Nucleotide-binding domain of ferredoxin-NADP reductase (FNR) module"/>
    <property type="match status" value="1"/>
</dbReference>
<comment type="similarity">
    <text evidence="3">Belongs to the flavoprotein pyridine nucleotide cytochrome reductase family.</text>
</comment>
<keyword evidence="7 13" id="KW-0812">Transmembrane</keyword>
<dbReference type="InterPro" id="IPR017927">
    <property type="entry name" value="FAD-bd_FR_type"/>
</dbReference>
<feature type="domain" description="Major facilitator superfamily (MFS) profile" evidence="14">
    <location>
        <begin position="1"/>
        <end position="422"/>
    </location>
</feature>
<dbReference type="InterPro" id="IPR050360">
    <property type="entry name" value="MFS_Sugar_Transporters"/>
</dbReference>
<evidence type="ECO:0000256" key="8">
    <source>
        <dbReference type="ARBA" id="ARBA00022827"/>
    </source>
</evidence>
<dbReference type="SUPFAM" id="SSF52343">
    <property type="entry name" value="Ferredoxin reductase-like, C-terminal NADP-linked domain"/>
    <property type="match status" value="1"/>
</dbReference>
<sequence>MPAFKETFGEFSATVHGLIVSSSLIPGALTALIAGALAHRFGHTSLIAVGSVTYGIGAAIECGSPILGVFVLGRLIKGMGEGLFISNVYVQVSEISPFRVRGIMTALPQFLIVSGLATGYFVCYGTSRLGDATSSITWRLPPAIASFLGLVLSTIYFITPPSPRWLLSRGRIDEARVVVAQLGLDEAEQKELLSQSLPPDETQDLDETFWQSITHTFKEFAHAFSAPYRSRTAFACFIMGMQQFSGIDGVLYYAPILFTQAGLSSERASFLASGVSALVIMGATIPATLCADRWGRRTSGILGGVLITALMLLMGSLYAADKVHADHGAGRWIVIVSIYLFAMSFSFTWAIGFRTWVVESMPRKTRSSASSLAQCSNWCANYVVALVTPVLLAKSTFGAYYLFAFSSLVCTISVCLFMFETKGLSLEAIEKKYEEREKNSKEQQSGGGLRLGRLAKPEGIGGDNGILRRIWLFRFRQVRPAPLIATLAAGGIGLGIVSKIMMGSASAESSAPPRVFKGGPAFVSLSLESSEAVNHNTKRLRFKLPQEDAVSGLSLTSALLTVSWPKGSWLPVPRPYTPVSASDEPGFLELLVKKYPNGKASGHLHSLEPGEKLLFAAPLKGYQWKANTHSHITLIAGGAGITPIYQLAQGILRNPDDKTSITLVFGVNGDEDVLLRKEFEQFSKDFPGRFKAIYTVSHPSTSSPFRKGYITKALLEEVVPSSKQDTKVFVCGPPAMEESLVGKRNSSGVLSQLGYRKDQIHKF</sequence>
<evidence type="ECO:0000256" key="2">
    <source>
        <dbReference type="ARBA" id="ARBA00004141"/>
    </source>
</evidence>
<evidence type="ECO:0000256" key="12">
    <source>
        <dbReference type="ARBA" id="ARBA00023136"/>
    </source>
</evidence>
<keyword evidence="10" id="KW-0560">Oxidoreductase</keyword>
<keyword evidence="12 13" id="KW-0472">Membrane</keyword>
<dbReference type="Pfam" id="PF00175">
    <property type="entry name" value="NAD_binding_1"/>
    <property type="match status" value="1"/>
</dbReference>
<evidence type="ECO:0000256" key="5">
    <source>
        <dbReference type="ARBA" id="ARBA00022448"/>
    </source>
</evidence>
<dbReference type="PANTHER" id="PTHR48022:SF2">
    <property type="entry name" value="PLASTIDIC GLUCOSE TRANSPORTER 4"/>
    <property type="match status" value="1"/>
</dbReference>
<dbReference type="InterPro" id="IPR039261">
    <property type="entry name" value="FNR_nucleotide-bd"/>
</dbReference>
<evidence type="ECO:0000256" key="7">
    <source>
        <dbReference type="ARBA" id="ARBA00022692"/>
    </source>
</evidence>
<reference evidence="16" key="1">
    <citation type="submission" date="2020-03" db="EMBL/GenBank/DDBJ databases">
        <title>Draft Genome Sequence of Cylindrodendrum hubeiense.</title>
        <authorList>
            <person name="Buettner E."/>
            <person name="Kellner H."/>
        </authorList>
    </citation>
    <scope>NUCLEOTIDE SEQUENCE</scope>
    <source>
        <strain evidence="16">IHI 201604</strain>
    </source>
</reference>
<feature type="transmembrane region" description="Helical" evidence="13">
    <location>
        <begin position="372"/>
        <end position="392"/>
    </location>
</feature>
<dbReference type="InterPro" id="IPR020846">
    <property type="entry name" value="MFS_dom"/>
</dbReference>
<keyword evidence="6" id="KW-0285">Flavoprotein</keyword>
<dbReference type="PROSITE" id="PS50850">
    <property type="entry name" value="MFS"/>
    <property type="match status" value="1"/>
</dbReference>
<evidence type="ECO:0000313" key="17">
    <source>
        <dbReference type="Proteomes" id="UP000722485"/>
    </source>
</evidence>
<dbReference type="OrthoDB" id="5399138at2759"/>
<dbReference type="InterPro" id="IPR008333">
    <property type="entry name" value="Cbr1-like_FAD-bd_dom"/>
</dbReference>
<proteinExistence type="inferred from homology"/>
<comment type="subcellular location">
    <subcellularLocation>
        <location evidence="2">Membrane</location>
        <topology evidence="2">Multi-pass membrane protein</topology>
    </subcellularLocation>
</comment>
<dbReference type="AlphaFoldDB" id="A0A9P5LFE7"/>
<evidence type="ECO:0000256" key="9">
    <source>
        <dbReference type="ARBA" id="ARBA00022989"/>
    </source>
</evidence>
<feature type="transmembrane region" description="Helical" evidence="13">
    <location>
        <begin position="398"/>
        <end position="419"/>
    </location>
</feature>
<feature type="transmembrane region" description="Helical" evidence="13">
    <location>
        <begin position="15"/>
        <end position="34"/>
    </location>
</feature>
<name>A0A9P5LFE7_9HYPO</name>
<keyword evidence="9 13" id="KW-1133">Transmembrane helix</keyword>
<keyword evidence="11" id="KW-0520">NAD</keyword>
<evidence type="ECO:0000259" key="14">
    <source>
        <dbReference type="PROSITE" id="PS50850"/>
    </source>
</evidence>